<accession>A0ABQ2ATC3</accession>
<sequence length="67" mass="6817">MSGILLRGTARIARLDAADLRGALFLTQAQITAAHGSSSTRLPIGVGRPGHWVPGSPTAAARTAEAP</sequence>
<organism evidence="2 3">
    <name type="scientific">Arthrobacter liuii</name>
    <dbReference type="NCBI Taxonomy" id="1476996"/>
    <lineage>
        <taxon>Bacteria</taxon>
        <taxon>Bacillati</taxon>
        <taxon>Actinomycetota</taxon>
        <taxon>Actinomycetes</taxon>
        <taxon>Micrococcales</taxon>
        <taxon>Micrococcaceae</taxon>
        <taxon>Arthrobacter</taxon>
    </lineage>
</organism>
<dbReference type="RefSeq" id="WP_229748422.1">
    <property type="nucleotide sequence ID" value="NZ_BMFW01000008.1"/>
</dbReference>
<comment type="caution">
    <text evidence="2">The sequence shown here is derived from an EMBL/GenBank/DDBJ whole genome shotgun (WGS) entry which is preliminary data.</text>
</comment>
<proteinExistence type="predicted"/>
<evidence type="ECO:0000313" key="3">
    <source>
        <dbReference type="Proteomes" id="UP000643279"/>
    </source>
</evidence>
<gene>
    <name evidence="2" type="ORF">GCM10007170_21230</name>
</gene>
<dbReference type="EMBL" id="BMFW01000008">
    <property type="protein sequence ID" value="GGH95518.1"/>
    <property type="molecule type" value="Genomic_DNA"/>
</dbReference>
<protein>
    <recommendedName>
        <fullName evidence="4">Pentapeptide repeat-containing protein</fullName>
    </recommendedName>
</protein>
<evidence type="ECO:0000256" key="1">
    <source>
        <dbReference type="SAM" id="MobiDB-lite"/>
    </source>
</evidence>
<reference evidence="3" key="1">
    <citation type="journal article" date="2019" name="Int. J. Syst. Evol. Microbiol.">
        <title>The Global Catalogue of Microorganisms (GCM) 10K type strain sequencing project: providing services to taxonomists for standard genome sequencing and annotation.</title>
        <authorList>
            <consortium name="The Broad Institute Genomics Platform"/>
            <consortium name="The Broad Institute Genome Sequencing Center for Infectious Disease"/>
            <person name="Wu L."/>
            <person name="Ma J."/>
        </authorList>
    </citation>
    <scope>NUCLEOTIDE SEQUENCE [LARGE SCALE GENOMIC DNA]</scope>
    <source>
        <strain evidence="3">CGMCC 1.12778</strain>
    </source>
</reference>
<feature type="region of interest" description="Disordered" evidence="1">
    <location>
        <begin position="37"/>
        <end position="67"/>
    </location>
</feature>
<name>A0ABQ2ATC3_9MICC</name>
<evidence type="ECO:0008006" key="4">
    <source>
        <dbReference type="Google" id="ProtNLM"/>
    </source>
</evidence>
<evidence type="ECO:0000313" key="2">
    <source>
        <dbReference type="EMBL" id="GGH95518.1"/>
    </source>
</evidence>
<keyword evidence="3" id="KW-1185">Reference proteome</keyword>
<dbReference type="Proteomes" id="UP000643279">
    <property type="component" value="Unassembled WGS sequence"/>
</dbReference>